<gene>
    <name evidence="1" type="ORF">HINF_LOCUS966</name>
</gene>
<evidence type="ECO:0000313" key="2">
    <source>
        <dbReference type="Proteomes" id="UP001642409"/>
    </source>
</evidence>
<dbReference type="Proteomes" id="UP001642409">
    <property type="component" value="Unassembled WGS sequence"/>
</dbReference>
<proteinExistence type="predicted"/>
<dbReference type="EMBL" id="CAXDID020000002">
    <property type="protein sequence ID" value="CAL5971026.1"/>
    <property type="molecule type" value="Genomic_DNA"/>
</dbReference>
<protein>
    <submittedName>
        <fullName evidence="1">Hypothetical_protein</fullName>
    </submittedName>
</protein>
<organism evidence="1 2">
    <name type="scientific">Hexamita inflata</name>
    <dbReference type="NCBI Taxonomy" id="28002"/>
    <lineage>
        <taxon>Eukaryota</taxon>
        <taxon>Metamonada</taxon>
        <taxon>Diplomonadida</taxon>
        <taxon>Hexamitidae</taxon>
        <taxon>Hexamitinae</taxon>
        <taxon>Hexamita</taxon>
    </lineage>
</organism>
<evidence type="ECO:0000313" key="1">
    <source>
        <dbReference type="EMBL" id="CAL5971026.1"/>
    </source>
</evidence>
<reference evidence="1 2" key="1">
    <citation type="submission" date="2024-07" db="EMBL/GenBank/DDBJ databases">
        <authorList>
            <person name="Akdeniz Z."/>
        </authorList>
    </citation>
    <scope>NUCLEOTIDE SEQUENCE [LARGE SCALE GENOMIC DNA]</scope>
</reference>
<accession>A0ABP1GFY4</accession>
<sequence>MITIRGNHVVDDTPQYEHKFLDRINKSANFSKNFGINDTEEILCLSQDIANRLYTAESREMRNYVKNALSRNFIKSQVKNQHLTVKDSLNDRNICKLTKELESTIIMNEGELRLFTTRKQYARVPQPKFTTT</sequence>
<keyword evidence="2" id="KW-1185">Reference proteome</keyword>
<comment type="caution">
    <text evidence="1">The sequence shown here is derived from an EMBL/GenBank/DDBJ whole genome shotgun (WGS) entry which is preliminary data.</text>
</comment>
<name>A0ABP1GFY4_9EUKA</name>